<dbReference type="SMART" id="SM00283">
    <property type="entry name" value="MA"/>
    <property type="match status" value="1"/>
</dbReference>
<organism evidence="4 5">
    <name type="scientific">Heliobacterium mobile</name>
    <name type="common">Heliobacillus mobilis</name>
    <dbReference type="NCBI Taxonomy" id="28064"/>
    <lineage>
        <taxon>Bacteria</taxon>
        <taxon>Bacillati</taxon>
        <taxon>Bacillota</taxon>
        <taxon>Clostridia</taxon>
        <taxon>Eubacteriales</taxon>
        <taxon>Heliobacteriaceae</taxon>
        <taxon>Heliobacterium</taxon>
    </lineage>
</organism>
<gene>
    <name evidence="4" type="ORF">GJ688_18340</name>
</gene>
<evidence type="ECO:0000256" key="1">
    <source>
        <dbReference type="ARBA" id="ARBA00023224"/>
    </source>
</evidence>
<dbReference type="Pfam" id="PF10114">
    <property type="entry name" value="PocR"/>
    <property type="match status" value="1"/>
</dbReference>
<dbReference type="RefSeq" id="WP_155477965.1">
    <property type="nucleotide sequence ID" value="NZ_WNKU01000042.1"/>
</dbReference>
<feature type="domain" description="Methyl-accepting transducer" evidence="3">
    <location>
        <begin position="162"/>
        <end position="349"/>
    </location>
</feature>
<keyword evidence="5" id="KW-1185">Reference proteome</keyword>
<evidence type="ECO:0000313" key="4">
    <source>
        <dbReference type="EMBL" id="MTV50883.1"/>
    </source>
</evidence>
<dbReference type="GO" id="GO:0007165">
    <property type="term" value="P:signal transduction"/>
    <property type="evidence" value="ECO:0007669"/>
    <property type="project" value="UniProtKB-KW"/>
</dbReference>
<dbReference type="PANTHER" id="PTHR32089">
    <property type="entry name" value="METHYL-ACCEPTING CHEMOTAXIS PROTEIN MCPB"/>
    <property type="match status" value="1"/>
</dbReference>
<proteinExistence type="predicted"/>
<dbReference type="SUPFAM" id="SSF58104">
    <property type="entry name" value="Methyl-accepting chemotaxis protein (MCP) signaling domain"/>
    <property type="match status" value="1"/>
</dbReference>
<dbReference type="Pfam" id="PF00015">
    <property type="entry name" value="MCPsignal"/>
    <property type="match status" value="1"/>
</dbReference>
<dbReference type="EMBL" id="WNKU01000042">
    <property type="protein sequence ID" value="MTV50883.1"/>
    <property type="molecule type" value="Genomic_DNA"/>
</dbReference>
<dbReference type="Gene3D" id="1.10.287.950">
    <property type="entry name" value="Methyl-accepting chemotaxis protein"/>
    <property type="match status" value="1"/>
</dbReference>
<dbReference type="Proteomes" id="UP000430670">
    <property type="component" value="Unassembled WGS sequence"/>
</dbReference>
<dbReference type="GO" id="GO:0016020">
    <property type="term" value="C:membrane"/>
    <property type="evidence" value="ECO:0007669"/>
    <property type="project" value="InterPro"/>
</dbReference>
<protein>
    <submittedName>
        <fullName evidence="4">Chemotaxis protein</fullName>
    </submittedName>
</protein>
<keyword evidence="1 2" id="KW-0807">Transducer</keyword>
<dbReference type="InterPro" id="IPR004089">
    <property type="entry name" value="MCPsignal_dom"/>
</dbReference>
<comment type="caution">
    <text evidence="4">The sequence shown here is derived from an EMBL/GenBank/DDBJ whole genome shotgun (WGS) entry which is preliminary data.</text>
</comment>
<reference evidence="4 5" key="1">
    <citation type="submission" date="2019-11" db="EMBL/GenBank/DDBJ databases">
        <title>Whole-genome sequence of a the green, strictly anaerobic photosynthetic bacterium Heliobacillus mobilis DSM 6151.</title>
        <authorList>
            <person name="Kyndt J.A."/>
            <person name="Meyer T.E."/>
        </authorList>
    </citation>
    <scope>NUCLEOTIDE SEQUENCE [LARGE SCALE GENOMIC DNA]</scope>
    <source>
        <strain evidence="4 5">DSM 6151</strain>
    </source>
</reference>
<dbReference type="InterPro" id="IPR018771">
    <property type="entry name" value="PocR_dom"/>
</dbReference>
<evidence type="ECO:0000256" key="2">
    <source>
        <dbReference type="PROSITE-ProRule" id="PRU00284"/>
    </source>
</evidence>
<dbReference type="PROSITE" id="PS50111">
    <property type="entry name" value="CHEMOTAXIS_TRANSDUC_2"/>
    <property type="match status" value="1"/>
</dbReference>
<evidence type="ECO:0000313" key="5">
    <source>
        <dbReference type="Proteomes" id="UP000430670"/>
    </source>
</evidence>
<dbReference type="OrthoDB" id="1675535at2"/>
<dbReference type="PANTHER" id="PTHR32089:SF112">
    <property type="entry name" value="LYSOZYME-LIKE PROTEIN-RELATED"/>
    <property type="match status" value="1"/>
</dbReference>
<sequence length="349" mass="38002">MNNGKKLTETDIDLSKVKLGDVIDFEFLQRFQDNFATAMGFASLTVDLDGQPVTKPSAFTRFCMELTRTSEKGLKRCVECDRIGGEKATSTGKPSIYECHAGLVDFAVPIMLEGRQIGTILGGQVLTQPPELEKYEQVAKEIGVDPQSYTEAVKEVKIVGRERIEAAAYVLWDVANTMTRTWYDQHKLGGIARTLNESITEMSATMEQMAASATDVSNNQIQLNKEIQNVSVLTGKINEVIDFIKEVADETRLLGLNAAIEAAKAGEAGLGFGVVAQEIRKLSGDSKQTVNKIKEFTQEIKNSVAYTVRMGDATTTSTQQQAAAIQEVTATLQDIAGLSDTLENLASNS</sequence>
<name>A0A6I3SP96_HELMO</name>
<evidence type="ECO:0000259" key="3">
    <source>
        <dbReference type="PROSITE" id="PS50111"/>
    </source>
</evidence>
<accession>A0A6I3SP96</accession>
<dbReference type="AlphaFoldDB" id="A0A6I3SP96"/>